<dbReference type="NCBIfam" id="NF008602">
    <property type="entry name" value="PRK11570.1"/>
    <property type="match status" value="1"/>
</dbReference>
<dbReference type="GO" id="GO:0006457">
    <property type="term" value="P:protein folding"/>
    <property type="evidence" value="ECO:0007669"/>
    <property type="project" value="InterPro"/>
</dbReference>
<dbReference type="InterPro" id="IPR036944">
    <property type="entry name" value="PPIase_FKBP_N_sf"/>
</dbReference>
<proteinExistence type="inferred from homology"/>
<evidence type="ECO:0000256" key="6">
    <source>
        <dbReference type="RuleBase" id="RU003915"/>
    </source>
</evidence>
<comment type="catalytic activity">
    <reaction evidence="1 5 6">
        <text>[protein]-peptidylproline (omega=180) = [protein]-peptidylproline (omega=0)</text>
        <dbReference type="Rhea" id="RHEA:16237"/>
        <dbReference type="Rhea" id="RHEA-COMP:10747"/>
        <dbReference type="Rhea" id="RHEA-COMP:10748"/>
        <dbReference type="ChEBI" id="CHEBI:83833"/>
        <dbReference type="ChEBI" id="CHEBI:83834"/>
        <dbReference type="EC" id="5.2.1.8"/>
    </reaction>
</comment>
<comment type="similarity">
    <text evidence="2 6">Belongs to the FKBP-type PPIase family.</text>
</comment>
<protein>
    <recommendedName>
        <fullName evidence="6">Peptidyl-prolyl cis-trans isomerase</fullName>
        <ecNumber evidence="6">5.2.1.8</ecNumber>
    </recommendedName>
</protein>
<dbReference type="EMBL" id="UGTW01000001">
    <property type="protein sequence ID" value="SUC15706.1"/>
    <property type="molecule type" value="Genomic_DNA"/>
</dbReference>
<keyword evidence="3 5" id="KW-0697">Rotamase</keyword>
<evidence type="ECO:0000256" key="1">
    <source>
        <dbReference type="ARBA" id="ARBA00000971"/>
    </source>
</evidence>
<dbReference type="OrthoDB" id="9814548at2"/>
<gene>
    <name evidence="7" type="primary">fklB</name>
    <name evidence="7" type="ORF">NCTC10376_01563</name>
</gene>
<dbReference type="Pfam" id="PF01346">
    <property type="entry name" value="FKBP_N"/>
    <property type="match status" value="1"/>
</dbReference>
<dbReference type="HOGENOM" id="CLU_013615_0_3_6"/>
<dbReference type="AlphaFoldDB" id="A0A094U049"/>
<evidence type="ECO:0000256" key="2">
    <source>
        <dbReference type="ARBA" id="ARBA00006577"/>
    </source>
</evidence>
<dbReference type="RefSeq" id="WP_036939421.1">
    <property type="nucleotide sequence ID" value="NZ_CABMNT010000006.1"/>
</dbReference>
<dbReference type="PANTHER" id="PTHR43811">
    <property type="entry name" value="FKBP-TYPE PEPTIDYL-PROLYL CIS-TRANS ISOMERASE FKPA"/>
    <property type="match status" value="1"/>
</dbReference>
<dbReference type="GeneID" id="93395868"/>
<dbReference type="GO" id="GO:0003755">
    <property type="term" value="F:peptidyl-prolyl cis-trans isomerase activity"/>
    <property type="evidence" value="ECO:0007669"/>
    <property type="project" value="UniProtKB-UniRule"/>
</dbReference>
<dbReference type="InterPro" id="IPR001179">
    <property type="entry name" value="PPIase_FKBP_dom"/>
</dbReference>
<dbReference type="FunFam" id="3.10.50.40:FF:000004">
    <property type="entry name" value="Peptidyl-prolyl cis-trans isomerase"/>
    <property type="match status" value="1"/>
</dbReference>
<dbReference type="InterPro" id="IPR046357">
    <property type="entry name" value="PPIase_dom_sf"/>
</dbReference>
<dbReference type="Gene3D" id="1.10.287.460">
    <property type="entry name" value="Peptidyl-prolyl cis-trans isomerase, FKBP-type, N-terminal domain"/>
    <property type="match status" value="1"/>
</dbReference>
<evidence type="ECO:0000256" key="3">
    <source>
        <dbReference type="ARBA" id="ARBA00023110"/>
    </source>
</evidence>
<organism evidence="7 8">
    <name type="scientific">Proteus vulgaris</name>
    <dbReference type="NCBI Taxonomy" id="585"/>
    <lineage>
        <taxon>Bacteria</taxon>
        <taxon>Pseudomonadati</taxon>
        <taxon>Pseudomonadota</taxon>
        <taxon>Gammaproteobacteria</taxon>
        <taxon>Enterobacterales</taxon>
        <taxon>Morganellaceae</taxon>
        <taxon>Proteus</taxon>
    </lineage>
</organism>
<keyword evidence="4 5" id="KW-0413">Isomerase</keyword>
<name>A0A094U049_PROVU</name>
<reference evidence="7 8" key="1">
    <citation type="submission" date="2018-06" db="EMBL/GenBank/DDBJ databases">
        <authorList>
            <consortium name="Pathogen Informatics"/>
            <person name="Doyle S."/>
        </authorList>
    </citation>
    <scope>NUCLEOTIDE SEQUENCE [LARGE SCALE GENOMIC DNA]</scope>
    <source>
        <strain evidence="7 8">NCTC10376</strain>
    </source>
</reference>
<dbReference type="InterPro" id="IPR000774">
    <property type="entry name" value="PPIase_FKBP_N"/>
</dbReference>
<dbReference type="KEGG" id="pvg:CRN77_02740"/>
<dbReference type="Proteomes" id="UP000254331">
    <property type="component" value="Unassembled WGS sequence"/>
</dbReference>
<dbReference type="PANTHER" id="PTHR43811:SF23">
    <property type="entry name" value="FKBP-TYPE 22 KDA PEPTIDYL-PROLYL CIS-TRANS ISOMERASE"/>
    <property type="match status" value="1"/>
</dbReference>
<evidence type="ECO:0000256" key="5">
    <source>
        <dbReference type="PROSITE-ProRule" id="PRU00277"/>
    </source>
</evidence>
<dbReference type="PROSITE" id="PS50059">
    <property type="entry name" value="FKBP_PPIASE"/>
    <property type="match status" value="1"/>
</dbReference>
<accession>A0A094U049</accession>
<dbReference type="Pfam" id="PF00254">
    <property type="entry name" value="FKBP_C"/>
    <property type="match status" value="1"/>
</dbReference>
<sequence>MSKPSFDSIESQASYGIGLQVGQQLTESGLQGLEPAALLAGLTDALEGNAPSVPVETLHNALRTMHERAEAVRQERQAELADAGKIFLEENVKNEGVQVTESGLQYKVLTAGEGAIPARTDHVRVHYTGRLIDGTVFDSSVQRGQPAEFPVNGVIAGWIEALTLMPVGSKWELYIPYQLAYGERGAGAAIPPFATLVFEVELLEIL</sequence>
<evidence type="ECO:0000313" key="7">
    <source>
        <dbReference type="EMBL" id="SUC15706.1"/>
    </source>
</evidence>
<dbReference type="Gene3D" id="3.10.50.40">
    <property type="match status" value="1"/>
</dbReference>
<evidence type="ECO:0000256" key="4">
    <source>
        <dbReference type="ARBA" id="ARBA00023235"/>
    </source>
</evidence>
<dbReference type="SUPFAM" id="SSF54534">
    <property type="entry name" value="FKBP-like"/>
    <property type="match status" value="1"/>
</dbReference>
<dbReference type="EC" id="5.2.1.8" evidence="6"/>
<evidence type="ECO:0000313" key="8">
    <source>
        <dbReference type="Proteomes" id="UP000254331"/>
    </source>
</evidence>